<keyword evidence="1" id="KW-0472">Membrane</keyword>
<keyword evidence="3" id="KW-1185">Reference proteome</keyword>
<feature type="transmembrane region" description="Helical" evidence="1">
    <location>
        <begin position="44"/>
        <end position="64"/>
    </location>
</feature>
<sequence length="120" mass="12253">MSDISLRFSAFELLLIAYLGLAPLLMAVALVVRAVGASPWARRIAFAGLVSLGLAVADAALGHYSDTEVLGGAGRAAGLAAGAVAWAMTALRATGRRWMDLAVLALPAALGAALIWLEHG</sequence>
<accession>A0A8J7SC36</accession>
<name>A0A8J7SC36_9RHOB</name>
<organism evidence="2 3">
    <name type="scientific">Thermohalobaculum xanthum</name>
    <dbReference type="NCBI Taxonomy" id="2753746"/>
    <lineage>
        <taxon>Bacteria</taxon>
        <taxon>Pseudomonadati</taxon>
        <taxon>Pseudomonadota</taxon>
        <taxon>Alphaproteobacteria</taxon>
        <taxon>Rhodobacterales</taxon>
        <taxon>Paracoccaceae</taxon>
        <taxon>Thermohalobaculum</taxon>
    </lineage>
</organism>
<feature type="transmembrane region" description="Helical" evidence="1">
    <location>
        <begin position="70"/>
        <end position="91"/>
    </location>
</feature>
<dbReference type="Proteomes" id="UP000655420">
    <property type="component" value="Unassembled WGS sequence"/>
</dbReference>
<dbReference type="EMBL" id="JAEHHL010000001">
    <property type="protein sequence ID" value="MBK0397677.1"/>
    <property type="molecule type" value="Genomic_DNA"/>
</dbReference>
<dbReference type="RefSeq" id="WP_200605682.1">
    <property type="nucleotide sequence ID" value="NZ_JAEHHL010000001.1"/>
</dbReference>
<keyword evidence="1" id="KW-1133">Transmembrane helix</keyword>
<evidence type="ECO:0000313" key="2">
    <source>
        <dbReference type="EMBL" id="MBK0397677.1"/>
    </source>
</evidence>
<evidence type="ECO:0000313" key="3">
    <source>
        <dbReference type="Proteomes" id="UP000655420"/>
    </source>
</evidence>
<comment type="caution">
    <text evidence="2">The sequence shown here is derived from an EMBL/GenBank/DDBJ whole genome shotgun (WGS) entry which is preliminary data.</text>
</comment>
<feature type="transmembrane region" description="Helical" evidence="1">
    <location>
        <begin position="98"/>
        <end position="117"/>
    </location>
</feature>
<reference evidence="2" key="1">
    <citation type="submission" date="2020-12" db="EMBL/GenBank/DDBJ databases">
        <title>Bacterial taxonomy.</title>
        <authorList>
            <person name="Pan X."/>
        </authorList>
    </citation>
    <scope>NUCLEOTIDE SEQUENCE</scope>
    <source>
        <strain evidence="2">M0105</strain>
    </source>
</reference>
<proteinExistence type="predicted"/>
<dbReference type="AlphaFoldDB" id="A0A8J7SC36"/>
<feature type="transmembrane region" description="Helical" evidence="1">
    <location>
        <begin position="13"/>
        <end position="32"/>
    </location>
</feature>
<protein>
    <submittedName>
        <fullName evidence="2">Uncharacterized protein</fullName>
    </submittedName>
</protein>
<evidence type="ECO:0000256" key="1">
    <source>
        <dbReference type="SAM" id="Phobius"/>
    </source>
</evidence>
<gene>
    <name evidence="2" type="ORF">H0I76_00605</name>
</gene>
<keyword evidence="1" id="KW-0812">Transmembrane</keyword>